<feature type="domain" description="Tryptophan synthase beta chain-like PALP" evidence="13">
    <location>
        <begin position="93"/>
        <end position="378"/>
    </location>
</feature>
<evidence type="ECO:0000256" key="9">
    <source>
        <dbReference type="ARBA" id="ARBA00023239"/>
    </source>
</evidence>
<name>S3L1W1_TREMA</name>
<evidence type="ECO:0000256" key="3">
    <source>
        <dbReference type="ARBA" id="ARBA00005517"/>
    </source>
</evidence>
<evidence type="ECO:0000256" key="4">
    <source>
        <dbReference type="ARBA" id="ARBA00013028"/>
    </source>
</evidence>
<keyword evidence="9" id="KW-0456">Lyase</keyword>
<feature type="domain" description="Threonine synthase N-terminal" evidence="14">
    <location>
        <begin position="2"/>
        <end position="81"/>
    </location>
</feature>
<dbReference type="PANTHER" id="PTHR42690:SF1">
    <property type="entry name" value="THREONINE SYNTHASE-LIKE 2"/>
    <property type="match status" value="1"/>
</dbReference>
<dbReference type="STRING" id="1125699.HMPREF9194_01101"/>
<dbReference type="InterPro" id="IPR037158">
    <property type="entry name" value="Thr_synth_N_sf"/>
</dbReference>
<dbReference type="Pfam" id="PF24857">
    <property type="entry name" value="THR4_C"/>
    <property type="match status" value="1"/>
</dbReference>
<reference evidence="15 16" key="1">
    <citation type="submission" date="2013-04" db="EMBL/GenBank/DDBJ databases">
        <title>The Genome Sequence of Treponema maltophilum ATCC 51939.</title>
        <authorList>
            <consortium name="The Broad Institute Genomics Platform"/>
            <person name="Earl A."/>
            <person name="Ward D."/>
            <person name="Feldgarden M."/>
            <person name="Gevers D."/>
            <person name="Leonetti C."/>
            <person name="Blanton J.M."/>
            <person name="Dewhirst F.E."/>
            <person name="Izard J."/>
            <person name="Walker B."/>
            <person name="Young S."/>
            <person name="Zeng Q."/>
            <person name="Gargeya S."/>
            <person name="Fitzgerald M."/>
            <person name="Haas B."/>
            <person name="Abouelleil A."/>
            <person name="Allen A.W."/>
            <person name="Alvarado L."/>
            <person name="Arachchi H.M."/>
            <person name="Berlin A.M."/>
            <person name="Chapman S.B."/>
            <person name="Gainer-Dewar J."/>
            <person name="Goldberg J."/>
            <person name="Griggs A."/>
            <person name="Gujja S."/>
            <person name="Hansen M."/>
            <person name="Howarth C."/>
            <person name="Imamovic A."/>
            <person name="Ireland A."/>
            <person name="Larimer J."/>
            <person name="McCowan C."/>
            <person name="Murphy C."/>
            <person name="Pearson M."/>
            <person name="Poon T.W."/>
            <person name="Priest M."/>
            <person name="Roberts A."/>
            <person name="Saif S."/>
            <person name="Shea T."/>
            <person name="Sisk P."/>
            <person name="Sykes S."/>
            <person name="Wortman J."/>
            <person name="Nusbaum C."/>
            <person name="Birren B."/>
        </authorList>
    </citation>
    <scope>NUCLEOTIDE SEQUENCE [LARGE SCALE GENOMIC DNA]</scope>
    <source>
        <strain evidence="15 16">ATCC 51939</strain>
    </source>
</reference>
<evidence type="ECO:0000256" key="8">
    <source>
        <dbReference type="ARBA" id="ARBA00022898"/>
    </source>
</evidence>
<evidence type="ECO:0000259" key="14">
    <source>
        <dbReference type="Pfam" id="PF14821"/>
    </source>
</evidence>
<proteinExistence type="inferred from homology"/>
<comment type="cofactor">
    <cofactor evidence="1 12">
        <name>pyridoxal 5'-phosphate</name>
        <dbReference type="ChEBI" id="CHEBI:597326"/>
    </cofactor>
</comment>
<dbReference type="EC" id="4.2.3.1" evidence="4 11"/>
<comment type="similarity">
    <text evidence="3">Belongs to the threonine synthase family.</text>
</comment>
<dbReference type="PATRIC" id="fig|1125699.3.peg.1123"/>
<evidence type="ECO:0000256" key="2">
    <source>
        <dbReference type="ARBA" id="ARBA00004979"/>
    </source>
</evidence>
<evidence type="ECO:0000256" key="11">
    <source>
        <dbReference type="NCBIfam" id="TIGR00260"/>
    </source>
</evidence>
<dbReference type="EMBL" id="ATFF01000006">
    <property type="protein sequence ID" value="EPF30779.1"/>
    <property type="molecule type" value="Genomic_DNA"/>
</dbReference>
<dbReference type="UniPathway" id="UPA00050">
    <property type="reaction ID" value="UER00065"/>
</dbReference>
<comment type="caution">
    <text evidence="15">The sequence shown here is derived from an EMBL/GenBank/DDBJ whole genome shotgun (WGS) entry which is preliminary data.</text>
</comment>
<dbReference type="AlphaFoldDB" id="S3L1W1"/>
<evidence type="ECO:0000313" key="15">
    <source>
        <dbReference type="EMBL" id="EPF30779.1"/>
    </source>
</evidence>
<accession>S3L1W1</accession>
<dbReference type="PANTHER" id="PTHR42690">
    <property type="entry name" value="THREONINE SYNTHASE FAMILY MEMBER"/>
    <property type="match status" value="1"/>
</dbReference>
<evidence type="ECO:0000259" key="13">
    <source>
        <dbReference type="Pfam" id="PF00291"/>
    </source>
</evidence>
<dbReference type="OrthoDB" id="9763107at2"/>
<dbReference type="InterPro" id="IPR001926">
    <property type="entry name" value="TrpB-like_PALP"/>
</dbReference>
<dbReference type="Pfam" id="PF14821">
    <property type="entry name" value="Thr_synth_N"/>
    <property type="match status" value="1"/>
</dbReference>
<dbReference type="InterPro" id="IPR004450">
    <property type="entry name" value="Thr_synthase-like"/>
</dbReference>
<evidence type="ECO:0000256" key="12">
    <source>
        <dbReference type="PIRSR" id="PIRSR604450-51"/>
    </source>
</evidence>
<comment type="pathway">
    <text evidence="2">Amino-acid biosynthesis; L-threonine biosynthesis; L-threonine from L-aspartate: step 5/5.</text>
</comment>
<keyword evidence="6" id="KW-0028">Amino-acid biosynthesis</keyword>
<dbReference type="InterPro" id="IPR029144">
    <property type="entry name" value="Thr_synth_N"/>
</dbReference>
<keyword evidence="8 12" id="KW-0663">Pyridoxal phosphate</keyword>
<dbReference type="GO" id="GO:0004795">
    <property type="term" value="F:threonine synthase activity"/>
    <property type="evidence" value="ECO:0007669"/>
    <property type="project" value="UniProtKB-UniRule"/>
</dbReference>
<dbReference type="InterPro" id="IPR051166">
    <property type="entry name" value="Threonine_Synthase"/>
</dbReference>
<evidence type="ECO:0000256" key="1">
    <source>
        <dbReference type="ARBA" id="ARBA00001933"/>
    </source>
</evidence>
<gene>
    <name evidence="15" type="ORF">HMPREF9194_01101</name>
</gene>
<feature type="modified residue" description="N6-(pyridoxal phosphate)lysine" evidence="12">
    <location>
        <position position="108"/>
    </location>
</feature>
<dbReference type="RefSeq" id="WP_016525390.1">
    <property type="nucleotide sequence ID" value="NZ_KE332518.1"/>
</dbReference>
<dbReference type="NCBIfam" id="TIGR00260">
    <property type="entry name" value="thrC"/>
    <property type="match status" value="1"/>
</dbReference>
<dbReference type="eggNOG" id="COG0498">
    <property type="taxonomic scope" value="Bacteria"/>
</dbReference>
<protein>
    <recommendedName>
        <fullName evidence="5 11">Threonine synthase</fullName>
        <ecNumber evidence="4 11">4.2.3.1</ecNumber>
    </recommendedName>
</protein>
<evidence type="ECO:0000256" key="10">
    <source>
        <dbReference type="ARBA" id="ARBA00049144"/>
    </source>
</evidence>
<dbReference type="SUPFAM" id="SSF53686">
    <property type="entry name" value="Tryptophan synthase beta subunit-like PLP-dependent enzymes"/>
    <property type="match status" value="1"/>
</dbReference>
<dbReference type="GO" id="GO:0009088">
    <property type="term" value="P:threonine biosynthetic process"/>
    <property type="evidence" value="ECO:0007669"/>
    <property type="project" value="UniProtKB-UniRule"/>
</dbReference>
<evidence type="ECO:0000256" key="7">
    <source>
        <dbReference type="ARBA" id="ARBA00022697"/>
    </source>
</evidence>
<evidence type="ECO:0000313" key="16">
    <source>
        <dbReference type="Proteomes" id="UP000014541"/>
    </source>
</evidence>
<sequence length="475" mass="52287">MEYTDTRDNSIRTNLKEAVLSGMNPATGGLYIPVRIPKLSPSLLERGFSPSFRDIAFEIAKLYCAGEIPENDLQAIIADCYPFNAPVVPVDPVTYVLELFHGPTCAFKDFGARFMARLMAYFNRGEKENLHILVATSGDTGSAVGSAFQGIDGISVTILYPKGKISRLQEKQLSTFTGNVRSLAVEGTFDDCQRLVKTAFIDQKLRKAFRLSSANSINIARLLPQSFYYMYAALSVSCRSMHDNKIENPAIIAVVPSGNFGNLTSGFIAKEMGAPITGFIAATNSNKTVPDWMATGRYEPRPSVLTLSNAMDVGAPSNHERITAMYTLDEIKKLLATYWTDDEGTLQGIASCHERTGYIMDPHGAVGWKAWYDIRKDGMLKLMSGFPNNPENPGLTPNLPSWAQAVIDNKAVGILLETAHPAKFGETVKRAIGREPPMPDRLEKILNLPDNSVPMKNDYGEFSSWLHKNLPQNDA</sequence>
<dbReference type="GO" id="GO:0030170">
    <property type="term" value="F:pyridoxal phosphate binding"/>
    <property type="evidence" value="ECO:0007669"/>
    <property type="project" value="InterPro"/>
</dbReference>
<evidence type="ECO:0000256" key="5">
    <source>
        <dbReference type="ARBA" id="ARBA00018679"/>
    </source>
</evidence>
<dbReference type="PROSITE" id="PS00165">
    <property type="entry name" value="DEHYDRATASE_SER_THR"/>
    <property type="match status" value="1"/>
</dbReference>
<keyword evidence="7" id="KW-0791">Threonine biosynthesis</keyword>
<dbReference type="InterPro" id="IPR036052">
    <property type="entry name" value="TrpB-like_PALP_sf"/>
</dbReference>
<dbReference type="Proteomes" id="UP000014541">
    <property type="component" value="Unassembled WGS sequence"/>
</dbReference>
<organism evidence="15 16">
    <name type="scientific">Treponema maltophilum ATCC 51939</name>
    <dbReference type="NCBI Taxonomy" id="1125699"/>
    <lineage>
        <taxon>Bacteria</taxon>
        <taxon>Pseudomonadati</taxon>
        <taxon>Spirochaetota</taxon>
        <taxon>Spirochaetia</taxon>
        <taxon>Spirochaetales</taxon>
        <taxon>Treponemataceae</taxon>
        <taxon>Treponema</taxon>
    </lineage>
</organism>
<dbReference type="Gene3D" id="3.40.50.1100">
    <property type="match status" value="2"/>
</dbReference>
<dbReference type="Pfam" id="PF00291">
    <property type="entry name" value="PALP"/>
    <property type="match status" value="1"/>
</dbReference>
<dbReference type="InterPro" id="IPR000634">
    <property type="entry name" value="Ser/Thr_deHydtase_PyrdxlP-BS"/>
</dbReference>
<keyword evidence="16" id="KW-1185">Reference proteome</keyword>
<dbReference type="HOGENOM" id="CLU_015170_0_0_12"/>
<comment type="catalytic activity">
    <reaction evidence="10">
        <text>O-phospho-L-homoserine + H2O = L-threonine + phosphate</text>
        <dbReference type="Rhea" id="RHEA:10840"/>
        <dbReference type="ChEBI" id="CHEBI:15377"/>
        <dbReference type="ChEBI" id="CHEBI:43474"/>
        <dbReference type="ChEBI" id="CHEBI:57590"/>
        <dbReference type="ChEBI" id="CHEBI:57926"/>
        <dbReference type="EC" id="4.2.3.1"/>
    </reaction>
</comment>
<dbReference type="Gene3D" id="3.90.1380.10">
    <property type="entry name" value="Threonine synthase, N-terminal domain"/>
    <property type="match status" value="1"/>
</dbReference>
<evidence type="ECO:0000256" key="6">
    <source>
        <dbReference type="ARBA" id="ARBA00022605"/>
    </source>
</evidence>